<protein>
    <submittedName>
        <fullName evidence="1">Uncharacterized protein</fullName>
    </submittedName>
</protein>
<accession>A0A4Z1F948</accession>
<evidence type="ECO:0000313" key="1">
    <source>
        <dbReference type="EMBL" id="TGO21284.1"/>
    </source>
</evidence>
<organism evidence="1 2">
    <name type="scientific">Botrytis paeoniae</name>
    <dbReference type="NCBI Taxonomy" id="278948"/>
    <lineage>
        <taxon>Eukaryota</taxon>
        <taxon>Fungi</taxon>
        <taxon>Dikarya</taxon>
        <taxon>Ascomycota</taxon>
        <taxon>Pezizomycotina</taxon>
        <taxon>Leotiomycetes</taxon>
        <taxon>Helotiales</taxon>
        <taxon>Sclerotiniaceae</taxon>
        <taxon>Botrytis</taxon>
    </lineage>
</organism>
<comment type="caution">
    <text evidence="1">The sequence shown here is derived from an EMBL/GenBank/DDBJ whole genome shotgun (WGS) entry which is preliminary data.</text>
</comment>
<dbReference type="Proteomes" id="UP000297910">
    <property type="component" value="Unassembled WGS sequence"/>
</dbReference>
<proteinExistence type="predicted"/>
<dbReference type="EMBL" id="PQXI01000228">
    <property type="protein sequence ID" value="TGO21284.1"/>
    <property type="molecule type" value="Genomic_DNA"/>
</dbReference>
<name>A0A4Z1F948_9HELO</name>
<reference evidence="1 2" key="1">
    <citation type="submission" date="2017-12" db="EMBL/GenBank/DDBJ databases">
        <title>Comparative genomics of Botrytis spp.</title>
        <authorList>
            <person name="Valero-Jimenez C.A."/>
            <person name="Tapia P."/>
            <person name="Veloso J."/>
            <person name="Silva-Moreno E."/>
            <person name="Staats M."/>
            <person name="Valdes J.H."/>
            <person name="Van Kan J.A.L."/>
        </authorList>
    </citation>
    <scope>NUCLEOTIDE SEQUENCE [LARGE SCALE GENOMIC DNA]</scope>
    <source>
        <strain evidence="1 2">Bp0003</strain>
    </source>
</reference>
<gene>
    <name evidence="1" type="ORF">BPAE_0229g00150</name>
</gene>
<keyword evidence="2" id="KW-1185">Reference proteome</keyword>
<sequence length="65" mass="7259">MSPPLKLTLLLEEYANNCRSNHTSIAKGRDSFGLEMDLEIDRVVVGLVYSPSAFESARELECGWV</sequence>
<dbReference type="AlphaFoldDB" id="A0A4Z1F948"/>
<evidence type="ECO:0000313" key="2">
    <source>
        <dbReference type="Proteomes" id="UP000297910"/>
    </source>
</evidence>